<dbReference type="EMBL" id="JACHIJ010000004">
    <property type="protein sequence ID" value="MBB5053045.1"/>
    <property type="molecule type" value="Genomic_DNA"/>
</dbReference>
<organism evidence="1 2">
    <name type="scientific">Afipia massiliensis</name>
    <dbReference type="NCBI Taxonomy" id="211460"/>
    <lineage>
        <taxon>Bacteria</taxon>
        <taxon>Pseudomonadati</taxon>
        <taxon>Pseudomonadota</taxon>
        <taxon>Alphaproteobacteria</taxon>
        <taxon>Hyphomicrobiales</taxon>
        <taxon>Nitrobacteraceae</taxon>
        <taxon>Afipia</taxon>
    </lineage>
</organism>
<evidence type="ECO:0000313" key="2">
    <source>
        <dbReference type="Proteomes" id="UP000521227"/>
    </source>
</evidence>
<comment type="caution">
    <text evidence="1">The sequence shown here is derived from an EMBL/GenBank/DDBJ whole genome shotgun (WGS) entry which is preliminary data.</text>
</comment>
<dbReference type="AlphaFoldDB" id="A0A840MYV5"/>
<reference evidence="1 2" key="1">
    <citation type="submission" date="2020-08" db="EMBL/GenBank/DDBJ databases">
        <title>Genomic Encyclopedia of Type Strains, Phase IV (KMG-IV): sequencing the most valuable type-strain genomes for metagenomic binning, comparative biology and taxonomic classification.</title>
        <authorList>
            <person name="Goeker M."/>
        </authorList>
    </citation>
    <scope>NUCLEOTIDE SEQUENCE [LARGE SCALE GENOMIC DNA]</scope>
    <source>
        <strain evidence="1 2">DSM 17498</strain>
    </source>
</reference>
<proteinExistence type="predicted"/>
<name>A0A840MYV5_9BRAD</name>
<dbReference type="RefSeq" id="WP_184086340.1">
    <property type="nucleotide sequence ID" value="NZ_JACHIJ010000004.1"/>
</dbReference>
<dbReference type="Proteomes" id="UP000521227">
    <property type="component" value="Unassembled WGS sequence"/>
</dbReference>
<gene>
    <name evidence="1" type="ORF">HNQ36_003036</name>
</gene>
<accession>A0A840MYV5</accession>
<protein>
    <submittedName>
        <fullName evidence="1">Uncharacterized protein</fullName>
    </submittedName>
</protein>
<evidence type="ECO:0000313" key="1">
    <source>
        <dbReference type="EMBL" id="MBB5053045.1"/>
    </source>
</evidence>
<sequence length="103" mass="11164">MFESNDHPAKLPKLDISAVQELLGLGNSGGVVGVIKDPDVFEMIIIADQIRSILSHAGHALLLLFVVQKAFQKPLHLKRLHRVWTVAVDALIGASALATGRQH</sequence>